<comment type="caution">
    <text evidence="1">The sequence shown here is derived from an EMBL/GenBank/DDBJ whole genome shotgun (WGS) entry which is preliminary data.</text>
</comment>
<keyword evidence="2" id="KW-1185">Reference proteome</keyword>
<dbReference type="Proteomes" id="UP000828390">
    <property type="component" value="Unassembled WGS sequence"/>
</dbReference>
<accession>A0A9D4HWV2</accession>
<proteinExistence type="predicted"/>
<organism evidence="1 2">
    <name type="scientific">Dreissena polymorpha</name>
    <name type="common">Zebra mussel</name>
    <name type="synonym">Mytilus polymorpha</name>
    <dbReference type="NCBI Taxonomy" id="45954"/>
    <lineage>
        <taxon>Eukaryota</taxon>
        <taxon>Metazoa</taxon>
        <taxon>Spiralia</taxon>
        <taxon>Lophotrochozoa</taxon>
        <taxon>Mollusca</taxon>
        <taxon>Bivalvia</taxon>
        <taxon>Autobranchia</taxon>
        <taxon>Heteroconchia</taxon>
        <taxon>Euheterodonta</taxon>
        <taxon>Imparidentia</taxon>
        <taxon>Neoheterodontei</taxon>
        <taxon>Myida</taxon>
        <taxon>Dreissenoidea</taxon>
        <taxon>Dreissenidae</taxon>
        <taxon>Dreissena</taxon>
    </lineage>
</organism>
<name>A0A9D4HWV2_DREPO</name>
<protein>
    <submittedName>
        <fullName evidence="1">Uncharacterized protein</fullName>
    </submittedName>
</protein>
<sequence length="150" mass="16798">MTLWQWTGEGRKLFGMNVSSEAKGAVCYGCNIRLPPANAGFDFYKACYDTPDYTFCFWTKASCRKSISITLFDAGYNTDGLSVRCGAGITIEPGEKLFKYFRINREGGIYWCTDCFVKNRNAVARGVILELEGQGKVITVDGSAMIKYHY</sequence>
<reference evidence="1" key="2">
    <citation type="submission" date="2020-11" db="EMBL/GenBank/DDBJ databases">
        <authorList>
            <person name="McCartney M.A."/>
            <person name="Auch B."/>
            <person name="Kono T."/>
            <person name="Mallez S."/>
            <person name="Becker A."/>
            <person name="Gohl D.M."/>
            <person name="Silverstein K.A.T."/>
            <person name="Koren S."/>
            <person name="Bechman K.B."/>
            <person name="Herman A."/>
            <person name="Abrahante J.E."/>
            <person name="Garbe J."/>
        </authorList>
    </citation>
    <scope>NUCLEOTIDE SEQUENCE</scope>
    <source>
        <strain evidence="1">Duluth1</strain>
        <tissue evidence="1">Whole animal</tissue>
    </source>
</reference>
<gene>
    <name evidence="1" type="ORF">DPMN_042330</name>
</gene>
<evidence type="ECO:0000313" key="1">
    <source>
        <dbReference type="EMBL" id="KAH3735772.1"/>
    </source>
</evidence>
<reference evidence="1" key="1">
    <citation type="journal article" date="2019" name="bioRxiv">
        <title>The Genome of the Zebra Mussel, Dreissena polymorpha: A Resource for Invasive Species Research.</title>
        <authorList>
            <person name="McCartney M.A."/>
            <person name="Auch B."/>
            <person name="Kono T."/>
            <person name="Mallez S."/>
            <person name="Zhang Y."/>
            <person name="Obille A."/>
            <person name="Becker A."/>
            <person name="Abrahante J.E."/>
            <person name="Garbe J."/>
            <person name="Badalamenti J.P."/>
            <person name="Herman A."/>
            <person name="Mangelson H."/>
            <person name="Liachko I."/>
            <person name="Sullivan S."/>
            <person name="Sone E.D."/>
            <person name="Koren S."/>
            <person name="Silverstein K.A.T."/>
            <person name="Beckman K.B."/>
            <person name="Gohl D.M."/>
        </authorList>
    </citation>
    <scope>NUCLEOTIDE SEQUENCE</scope>
    <source>
        <strain evidence="1">Duluth1</strain>
        <tissue evidence="1">Whole animal</tissue>
    </source>
</reference>
<evidence type="ECO:0000313" key="2">
    <source>
        <dbReference type="Proteomes" id="UP000828390"/>
    </source>
</evidence>
<dbReference type="EMBL" id="JAIWYP010000011">
    <property type="protein sequence ID" value="KAH3735772.1"/>
    <property type="molecule type" value="Genomic_DNA"/>
</dbReference>
<dbReference type="AlphaFoldDB" id="A0A9D4HWV2"/>